<organism evidence="2">
    <name type="scientific">Phaeomonas parva</name>
    <dbReference type="NCBI Taxonomy" id="124430"/>
    <lineage>
        <taxon>Eukaryota</taxon>
        <taxon>Sar</taxon>
        <taxon>Stramenopiles</taxon>
        <taxon>Ochrophyta</taxon>
        <taxon>Pinguiophyceae</taxon>
        <taxon>Pinguiochrysidales</taxon>
        <taxon>Pinguiochrysidaceae</taxon>
        <taxon>Phaeomonas</taxon>
    </lineage>
</organism>
<dbReference type="InterPro" id="IPR014748">
    <property type="entry name" value="Enoyl-CoA_hydra_C"/>
</dbReference>
<dbReference type="Gene3D" id="1.10.12.10">
    <property type="entry name" value="Lyase 2-enoyl-coa Hydratase, Chain A, domain 2"/>
    <property type="match status" value="1"/>
</dbReference>
<keyword evidence="1" id="KW-0456">Lyase</keyword>
<proteinExistence type="predicted"/>
<dbReference type="AlphaFoldDB" id="A0A7S1XQX2"/>
<dbReference type="PANTHER" id="PTHR11941">
    <property type="entry name" value="ENOYL-COA HYDRATASE-RELATED"/>
    <property type="match status" value="1"/>
</dbReference>
<dbReference type="Gene3D" id="3.90.226.10">
    <property type="entry name" value="2-enoyl-CoA Hydratase, Chain A, domain 1"/>
    <property type="match status" value="1"/>
</dbReference>
<protein>
    <recommendedName>
        <fullName evidence="3">Enoyl-CoA hydratase</fullName>
    </recommendedName>
</protein>
<dbReference type="InterPro" id="IPR001753">
    <property type="entry name" value="Enoyl-CoA_hydra/iso"/>
</dbReference>
<evidence type="ECO:0000256" key="1">
    <source>
        <dbReference type="ARBA" id="ARBA00023239"/>
    </source>
</evidence>
<evidence type="ECO:0008006" key="3">
    <source>
        <dbReference type="Google" id="ProtNLM"/>
    </source>
</evidence>
<accession>A0A7S1XQX2</accession>
<dbReference type="GO" id="GO:0006635">
    <property type="term" value="P:fatty acid beta-oxidation"/>
    <property type="evidence" value="ECO:0007669"/>
    <property type="project" value="TreeGrafter"/>
</dbReference>
<evidence type="ECO:0000313" key="2">
    <source>
        <dbReference type="EMBL" id="CAD9252720.1"/>
    </source>
</evidence>
<dbReference type="GO" id="GO:0016829">
    <property type="term" value="F:lyase activity"/>
    <property type="evidence" value="ECO:0007669"/>
    <property type="project" value="UniProtKB-KW"/>
</dbReference>
<dbReference type="PANTHER" id="PTHR11941:SF54">
    <property type="entry name" value="ENOYL-COA HYDRATASE, MITOCHONDRIAL"/>
    <property type="match status" value="1"/>
</dbReference>
<sequence length="111" mass="11572">MLPQLIGPTAAKEMIFTAKRFKGSEVVGLGLVNGVVEDPVAEALGAADAIAANAPLGVRGAKTVIEATANGGWAAGLELSRLLRPKLTDTDDHREALKAFAEKRAPHFQGK</sequence>
<dbReference type="Pfam" id="PF00378">
    <property type="entry name" value="ECH_1"/>
    <property type="match status" value="1"/>
</dbReference>
<name>A0A7S1XQX2_9STRA</name>
<dbReference type="InterPro" id="IPR029045">
    <property type="entry name" value="ClpP/crotonase-like_dom_sf"/>
</dbReference>
<gene>
    <name evidence="2" type="ORF">PPAR1163_LOCUS11084</name>
</gene>
<dbReference type="SUPFAM" id="SSF52096">
    <property type="entry name" value="ClpP/crotonase"/>
    <property type="match status" value="1"/>
</dbReference>
<reference evidence="2" key="1">
    <citation type="submission" date="2021-01" db="EMBL/GenBank/DDBJ databases">
        <authorList>
            <person name="Corre E."/>
            <person name="Pelletier E."/>
            <person name="Niang G."/>
            <person name="Scheremetjew M."/>
            <person name="Finn R."/>
            <person name="Kale V."/>
            <person name="Holt S."/>
            <person name="Cochrane G."/>
            <person name="Meng A."/>
            <person name="Brown T."/>
            <person name="Cohen L."/>
        </authorList>
    </citation>
    <scope>NUCLEOTIDE SEQUENCE</scope>
    <source>
        <strain evidence="2">CCMP2877</strain>
    </source>
</reference>
<dbReference type="EMBL" id="HBGJ01017277">
    <property type="protein sequence ID" value="CAD9252720.1"/>
    <property type="molecule type" value="Transcribed_RNA"/>
</dbReference>